<accession>A0A0M0J6X5</accession>
<feature type="domain" description="Vacuolar protein sorting-associated protein 13 VPS13 adaptor binding" evidence="3">
    <location>
        <begin position="601"/>
        <end position="825"/>
    </location>
</feature>
<organism evidence="4 5">
    <name type="scientific">Chrysochromulina tobinii</name>
    <dbReference type="NCBI Taxonomy" id="1460289"/>
    <lineage>
        <taxon>Eukaryota</taxon>
        <taxon>Haptista</taxon>
        <taxon>Haptophyta</taxon>
        <taxon>Prymnesiophyceae</taxon>
        <taxon>Prymnesiales</taxon>
        <taxon>Chrysochromulinaceae</taxon>
        <taxon>Chrysochromulina</taxon>
    </lineage>
</organism>
<dbReference type="PANTHER" id="PTHR16166:SF93">
    <property type="entry name" value="INTERMEMBRANE LIPID TRANSFER PROTEIN VPS13"/>
    <property type="match status" value="1"/>
</dbReference>
<feature type="region of interest" description="Disordered" evidence="2">
    <location>
        <begin position="1050"/>
        <end position="1071"/>
    </location>
</feature>
<reference evidence="5" key="1">
    <citation type="journal article" date="2015" name="PLoS Genet.">
        <title>Genome Sequence and Transcriptome Analyses of Chrysochromulina tobin: Metabolic Tools for Enhanced Algal Fitness in the Prominent Order Prymnesiales (Haptophyceae).</title>
        <authorList>
            <person name="Hovde B.T."/>
            <person name="Deodato C.R."/>
            <person name="Hunsperger H.M."/>
            <person name="Ryken S.A."/>
            <person name="Yost W."/>
            <person name="Jha R.K."/>
            <person name="Patterson J."/>
            <person name="Monnat R.J. Jr."/>
            <person name="Barlow S.B."/>
            <person name="Starkenburg S.R."/>
            <person name="Cattolico R.A."/>
        </authorList>
    </citation>
    <scope>NUCLEOTIDE SEQUENCE</scope>
    <source>
        <strain evidence="5">CCMP291</strain>
    </source>
</reference>
<feature type="region of interest" description="Disordered" evidence="2">
    <location>
        <begin position="521"/>
        <end position="551"/>
    </location>
</feature>
<evidence type="ECO:0000313" key="5">
    <source>
        <dbReference type="Proteomes" id="UP000037460"/>
    </source>
</evidence>
<feature type="non-terminal residue" evidence="4">
    <location>
        <position position="1"/>
    </location>
</feature>
<feature type="region of interest" description="Disordered" evidence="2">
    <location>
        <begin position="338"/>
        <end position="408"/>
    </location>
</feature>
<feature type="compositionally biased region" description="Low complexity" evidence="2">
    <location>
        <begin position="366"/>
        <end position="378"/>
    </location>
</feature>
<evidence type="ECO:0000256" key="1">
    <source>
        <dbReference type="ARBA" id="ARBA00006545"/>
    </source>
</evidence>
<evidence type="ECO:0000313" key="4">
    <source>
        <dbReference type="EMBL" id="KOO21958.1"/>
    </source>
</evidence>
<keyword evidence="5" id="KW-1185">Reference proteome</keyword>
<dbReference type="InterPro" id="IPR026847">
    <property type="entry name" value="VPS13"/>
</dbReference>
<dbReference type="Pfam" id="PF25036">
    <property type="entry name" value="VPS13_VAB"/>
    <property type="match status" value="1"/>
</dbReference>
<dbReference type="PANTHER" id="PTHR16166">
    <property type="entry name" value="VACUOLAR PROTEIN SORTING-ASSOCIATED PROTEIN VPS13"/>
    <property type="match status" value="1"/>
</dbReference>
<feature type="compositionally biased region" description="Low complexity" evidence="2">
    <location>
        <begin position="386"/>
        <end position="408"/>
    </location>
</feature>
<protein>
    <recommendedName>
        <fullName evidence="3">Vacuolar protein sorting-associated protein 13 VPS13 adaptor binding domain-containing protein</fullName>
    </recommendedName>
</protein>
<dbReference type="InterPro" id="IPR009543">
    <property type="entry name" value="VPS13_VAB"/>
</dbReference>
<sequence>TLCLGEVSVASESARGVLLLTPTLLAYVADGASADADTLAAGCWLLELADVLRVRVEATGGGAGRKPRGKPTPQLRLRTRVFEASLEVISPVAEAVELLEGVLPEGVLECDEFVAAPAAASVRAFEGDGADDPTDATDGADVETVHELASERCDGRAAFRAALSVQSRPVTLHGRAHSKHAPSLQQSTLTINAALQIENTLPYDVHVAIDSKAEWPVSAGCVPAGASSAMAVLPAGLGAALKVRLRIGGDAWGEPVAEYVPVAYFGARGSGGSWQATVASHCVLRDPHGRSAYVQLQRVPGGSASAVLALQLDAPLWILNQSQLPLLYSTSSASRLGRLRRRRRSNGDSNGDAEGVALGAGRRQAKATSSAASSAVGSFFRPKQGKAATESKSAKATTHVPASAAPTRAATRISMLRGRLPFGRKAKGGAEAVADAIDAGAVDAAGAAGAARSADVAGEGAQGAAKEKWKCDFCEYSGSFDDVAHHEVICSGARAHSGGVAAAVVGEGADGSCLLTEDEGDAHEDAQAAAQEARRGGEIEDDEDGDEDEDEDEELVADAAPSATDDLAEGDLAEGRPAALGPLLLSGRRIKLAMAGMKWGGGATKHRWSKPLSCEIVGEHTQRDVGVFEVGISVLAAPDVCPRSRIVLLHPRVRLVNRTGIDLMYRSKGGDLGGTLTPGLEEGKPGPSVPFHWRDTPADSRLLQLAIPSDTNQRSTSVTSGASPLIRRRSDGGGFEWCGAFSIDTPTELVVAIPGRNGVPWLVQVMVEAVQASLVVCFDLATAAPYRLCNDCHALTLTFRQKGSELVYTVAPRQTLDYTWDEPTGVRVLEVRVGVLLSEGELLVNDKDARLQRDMLIAQETAALGLVFETKLAELREPTPHAAAKGKTAALWTTVCLGKSTRLVSVSPSRPQELLHELQASLLVHLSSIGLSLVDHARRHELLHLRADGLSLSMMSSALEHEAQMTINCIQADAMLPQAATPVLLLGAPGSGQPWLQANITRRRVEKRLKRVSINAQQLGIALDEPLLAALVAFGLRCQPNASAVALTDAENTPTTTASSPAAAAAAAPSEATAPARLTPSLALVRAASSELTVAKKGGKRLWYIDSLLLHSISLQLTYRRLPGAAEHSASSGIPWHLIPNVSDLSMQFRAYELSQSFFERHRLLKGMRKHYMGEARRQLLRIVLKTDVAVLAADSLVSSKAGNVLLLTDGRLVCLLVRKAPPILLWQFSLRDVVAVEEDPEEHTALFVTTQDVSEKAPTLRVSDEAAARSLKRSLRAQVEVLTGAAPRLPAPRDA</sequence>
<dbReference type="EMBL" id="JWZX01003321">
    <property type="protein sequence ID" value="KOO21958.1"/>
    <property type="molecule type" value="Genomic_DNA"/>
</dbReference>
<evidence type="ECO:0000259" key="3">
    <source>
        <dbReference type="Pfam" id="PF25036"/>
    </source>
</evidence>
<proteinExistence type="inferred from homology"/>
<comment type="caution">
    <text evidence="4">The sequence shown here is derived from an EMBL/GenBank/DDBJ whole genome shotgun (WGS) entry which is preliminary data.</text>
</comment>
<gene>
    <name evidence="4" type="ORF">Ctob_000724</name>
</gene>
<evidence type="ECO:0000256" key="2">
    <source>
        <dbReference type="SAM" id="MobiDB-lite"/>
    </source>
</evidence>
<dbReference type="Proteomes" id="UP000037460">
    <property type="component" value="Unassembled WGS sequence"/>
</dbReference>
<name>A0A0M0J6X5_9EUKA</name>
<feature type="compositionally biased region" description="Low complexity" evidence="2">
    <location>
        <begin position="1053"/>
        <end position="1071"/>
    </location>
</feature>
<comment type="similarity">
    <text evidence="1">Belongs to the VPS13 family.</text>
</comment>
<feature type="compositionally biased region" description="Acidic residues" evidence="2">
    <location>
        <begin position="539"/>
        <end position="551"/>
    </location>
</feature>
<dbReference type="GO" id="GO:0045053">
    <property type="term" value="P:protein retention in Golgi apparatus"/>
    <property type="evidence" value="ECO:0007669"/>
    <property type="project" value="TreeGrafter"/>
</dbReference>
<dbReference type="GO" id="GO:0006623">
    <property type="term" value="P:protein targeting to vacuole"/>
    <property type="evidence" value="ECO:0007669"/>
    <property type="project" value="TreeGrafter"/>
</dbReference>